<dbReference type="Pfam" id="PF22456">
    <property type="entry name" value="PqqF-like_C_4"/>
    <property type="match status" value="1"/>
</dbReference>
<dbReference type="Proteomes" id="UP000823941">
    <property type="component" value="Chromosome 24"/>
</dbReference>
<keyword evidence="7" id="KW-1185">Reference proteome</keyword>
<reference evidence="6 7" key="1">
    <citation type="submission" date="2021-06" db="EMBL/GenBank/DDBJ databases">
        <title>A haploid diamondback moth (Plutella xylostella L.) genome assembly resolves 31 chromosomes and identifies a diamide resistance mutation.</title>
        <authorList>
            <person name="Ward C.M."/>
            <person name="Perry K.D."/>
            <person name="Baker G."/>
            <person name="Powis K."/>
            <person name="Heckel D.G."/>
            <person name="Baxter S.W."/>
        </authorList>
    </citation>
    <scope>NUCLEOTIDE SEQUENCE [LARGE SCALE GENOMIC DNA]</scope>
    <source>
        <strain evidence="6 7">LV</strain>
        <tissue evidence="6">Single pupa</tissue>
    </source>
</reference>
<dbReference type="Pfam" id="PF05193">
    <property type="entry name" value="Peptidase_M16_C"/>
    <property type="match status" value="1"/>
</dbReference>
<organism evidence="6 7">
    <name type="scientific">Plutella xylostella</name>
    <name type="common">Diamondback moth</name>
    <name type="synonym">Plutella maculipennis</name>
    <dbReference type="NCBI Taxonomy" id="51655"/>
    <lineage>
        <taxon>Eukaryota</taxon>
        <taxon>Metazoa</taxon>
        <taxon>Ecdysozoa</taxon>
        <taxon>Arthropoda</taxon>
        <taxon>Hexapoda</taxon>
        <taxon>Insecta</taxon>
        <taxon>Pterygota</taxon>
        <taxon>Neoptera</taxon>
        <taxon>Endopterygota</taxon>
        <taxon>Lepidoptera</taxon>
        <taxon>Glossata</taxon>
        <taxon>Ditrysia</taxon>
        <taxon>Yponomeutoidea</taxon>
        <taxon>Plutellidae</taxon>
        <taxon>Plutella</taxon>
    </lineage>
</organism>
<feature type="region of interest" description="Disordered" evidence="2">
    <location>
        <begin position="804"/>
        <end position="826"/>
    </location>
</feature>
<evidence type="ECO:0000259" key="4">
    <source>
        <dbReference type="Pfam" id="PF16187"/>
    </source>
</evidence>
<keyword evidence="1" id="KW-0479">Metal-binding</keyword>
<name>A0ABQ7PZE1_PLUXY</name>
<dbReference type="InterPro" id="IPR054734">
    <property type="entry name" value="PqqF-like_C_4"/>
</dbReference>
<accession>A0ABQ7PZE1</accession>
<dbReference type="EMBL" id="JAHIBW010000024">
    <property type="protein sequence ID" value="KAG7298349.1"/>
    <property type="molecule type" value="Genomic_DNA"/>
</dbReference>
<comment type="caution">
    <text evidence="6">The sequence shown here is derived from an EMBL/GenBank/DDBJ whole genome shotgun (WGS) entry which is preliminary data.</text>
</comment>
<dbReference type="SUPFAM" id="SSF63411">
    <property type="entry name" value="LuxS/MPP-like metallohydrolase"/>
    <property type="match status" value="4"/>
</dbReference>
<dbReference type="Gene3D" id="3.30.830.10">
    <property type="entry name" value="Metalloenzyme, LuxS/M16 peptidase-like"/>
    <property type="match status" value="4"/>
</dbReference>
<dbReference type="InterPro" id="IPR011249">
    <property type="entry name" value="Metalloenz_LuxS/M16"/>
</dbReference>
<dbReference type="InterPro" id="IPR007863">
    <property type="entry name" value="Peptidase_M16_C"/>
</dbReference>
<feature type="domain" description="Peptidase M16 C-terminal" evidence="3">
    <location>
        <begin position="17"/>
        <end position="194"/>
    </location>
</feature>
<sequence length="826" mass="93884">MKDTLDRIPKEKGIDVRAELLKFHGAWYSADIMTLAVCGKESLDELEALVTPLFSAIEEKGVTAPTWPEAPFPPELRKKRAYCMPVKDLRSLSIDFPVPDSTAHYKSAPGHYLSHLLGHEGPGSLLAALKARGWCNSLVGGTRIGARGFGFFGVQVDLTEDGIEHIDDIIELVFQYISLLRSEGPVRWVWEEQRDLASTEFRFKDTQEPRSLVTSHVHLIQQFPMEDVLSAYYIMSEWRPDLIEELLNLLTPENVRVGIVAKAFADKCTMVEPWYGTKYLQEDIDEETIKKWKNTKHSEELHLPPPNEYIPANLDIDPSKDPTQDSVAPCIVRDSALLRLWYKRDHEFLLPKAVATFDFISPLAYSEPLSCGLASLWVLLLRDKLQQGGYAAELAGLRGSVGNAKYGLSVTIDGYDDKQHILLDKIIDELVNFKCDPKSLIWYTFTGVALKSNAKEKSLPSTLEKSKRKRPRFEIMKENHIRAIKNFDAEQPYQHAVYQQALCLSELAWTKGQLLEAAEAMTPEMLNDFAHRFMRKVHVEGLIYGNVSRERALRIATRLEEKLPKDAMPLLAQQLLLHRDVELDKGSSYLRIVNNSVHKSSCASLYYACGGRAPREHAALELCAQLVAEPAFTQLRTKEQLGYIVFSGVRRSNGTQGLRLIVQGDRHSEYLEERIEAFLHTMEAYIRDMPEEEFIKHRSSLAAQKLERPKRMSSAASQLWSEITTQFYNFDRARVEVEQLQTISKDELLEFFMRHISADSDSRRKLSVRVVATAGADPEPKDATEKEEKARPTLITDLVEFKSRRSLHPHPAPHTNIPRKGAHCKL</sequence>
<evidence type="ECO:0000313" key="7">
    <source>
        <dbReference type="Proteomes" id="UP000823941"/>
    </source>
</evidence>
<dbReference type="PANTHER" id="PTHR43690:SF18">
    <property type="entry name" value="INSULIN-DEGRADING ENZYME-RELATED"/>
    <property type="match status" value="1"/>
</dbReference>
<gene>
    <name evidence="6" type="ORF">JYU34_017951</name>
</gene>
<evidence type="ECO:0000259" key="3">
    <source>
        <dbReference type="Pfam" id="PF05193"/>
    </source>
</evidence>
<dbReference type="InterPro" id="IPR032632">
    <property type="entry name" value="Peptidase_M16_M"/>
</dbReference>
<dbReference type="InterPro" id="IPR050626">
    <property type="entry name" value="Peptidase_M16"/>
</dbReference>
<evidence type="ECO:0000259" key="5">
    <source>
        <dbReference type="Pfam" id="PF22456"/>
    </source>
</evidence>
<protein>
    <recommendedName>
        <fullName evidence="8">Insulin-degrading enzyme</fullName>
    </recommendedName>
</protein>
<evidence type="ECO:0000313" key="6">
    <source>
        <dbReference type="EMBL" id="KAG7298349.1"/>
    </source>
</evidence>
<evidence type="ECO:0000256" key="2">
    <source>
        <dbReference type="SAM" id="MobiDB-lite"/>
    </source>
</evidence>
<proteinExistence type="predicted"/>
<evidence type="ECO:0008006" key="8">
    <source>
        <dbReference type="Google" id="ProtNLM"/>
    </source>
</evidence>
<feature type="domain" description="Peptidase M16 middle/third" evidence="4">
    <location>
        <begin position="201"/>
        <end position="517"/>
    </location>
</feature>
<dbReference type="Pfam" id="PF16187">
    <property type="entry name" value="Peptidase_M16_M"/>
    <property type="match status" value="1"/>
</dbReference>
<feature type="domain" description="Coenzyme PQQ synthesis protein F-like C-terminal lobe" evidence="5">
    <location>
        <begin position="622"/>
        <end position="720"/>
    </location>
</feature>
<evidence type="ECO:0000256" key="1">
    <source>
        <dbReference type="ARBA" id="ARBA00022723"/>
    </source>
</evidence>
<dbReference type="PANTHER" id="PTHR43690">
    <property type="entry name" value="NARDILYSIN"/>
    <property type="match status" value="1"/>
</dbReference>